<organism evidence="2 3">
    <name type="scientific">Cohnella boryungensis</name>
    <dbReference type="NCBI Taxonomy" id="768479"/>
    <lineage>
        <taxon>Bacteria</taxon>
        <taxon>Bacillati</taxon>
        <taxon>Bacillota</taxon>
        <taxon>Bacilli</taxon>
        <taxon>Bacillales</taxon>
        <taxon>Paenibacillaceae</taxon>
        <taxon>Cohnella</taxon>
    </lineage>
</organism>
<keyword evidence="3" id="KW-1185">Reference proteome</keyword>
<feature type="domain" description="PilZ" evidence="1">
    <location>
        <begin position="105"/>
        <end position="213"/>
    </location>
</feature>
<protein>
    <submittedName>
        <fullName evidence="2">PilZ domain-containing protein</fullName>
    </submittedName>
</protein>
<evidence type="ECO:0000313" key="2">
    <source>
        <dbReference type="EMBL" id="MFC4304240.1"/>
    </source>
</evidence>
<gene>
    <name evidence="2" type="ORF">ACFO1S_12450</name>
</gene>
<proteinExistence type="predicted"/>
<dbReference type="Gene3D" id="2.40.10.220">
    <property type="entry name" value="predicted glycosyltransferase like domains"/>
    <property type="match status" value="1"/>
</dbReference>
<accession>A0ABV8SAA6</accession>
<reference evidence="3" key="1">
    <citation type="journal article" date="2019" name="Int. J. Syst. Evol. Microbiol.">
        <title>The Global Catalogue of Microorganisms (GCM) 10K type strain sequencing project: providing services to taxonomists for standard genome sequencing and annotation.</title>
        <authorList>
            <consortium name="The Broad Institute Genomics Platform"/>
            <consortium name="The Broad Institute Genome Sequencing Center for Infectious Disease"/>
            <person name="Wu L."/>
            <person name="Ma J."/>
        </authorList>
    </citation>
    <scope>NUCLEOTIDE SEQUENCE [LARGE SCALE GENOMIC DNA]</scope>
    <source>
        <strain evidence="3">CGMCC 4.1641</strain>
    </source>
</reference>
<name>A0ABV8SAA6_9BACL</name>
<dbReference type="EMBL" id="JBHSED010000020">
    <property type="protein sequence ID" value="MFC4304240.1"/>
    <property type="molecule type" value="Genomic_DNA"/>
</dbReference>
<dbReference type="Pfam" id="PF07238">
    <property type="entry name" value="PilZ"/>
    <property type="match status" value="1"/>
</dbReference>
<evidence type="ECO:0000259" key="1">
    <source>
        <dbReference type="Pfam" id="PF07238"/>
    </source>
</evidence>
<dbReference type="Proteomes" id="UP001595755">
    <property type="component" value="Unassembled WGS sequence"/>
</dbReference>
<dbReference type="SUPFAM" id="SSF141371">
    <property type="entry name" value="PilZ domain-like"/>
    <property type="match status" value="1"/>
</dbReference>
<sequence>MSQAGDNNTGLSDLEKDLLPLNVLLHCRTVVEGKNFVTTGVMTHVEGELFEVELHEFDQFELGEPVKLTVYSPAGIQPMSSIVFAKYEGAIAVLQPPDMHKRFKERREHPRVDIEGSAEIVRILNAAGEEMPLGDSVSLAVHDISISGLSFSGPEAPHFMNKSRLTARVEIGFAFECELEIVRRERQDNLLHCGAKMHVLEPEMLRPLRALILRQQVQKNAKTRQSIGKKRT</sequence>
<dbReference type="InterPro" id="IPR009875">
    <property type="entry name" value="PilZ_domain"/>
</dbReference>
<comment type="caution">
    <text evidence="2">The sequence shown here is derived from an EMBL/GenBank/DDBJ whole genome shotgun (WGS) entry which is preliminary data.</text>
</comment>
<evidence type="ECO:0000313" key="3">
    <source>
        <dbReference type="Proteomes" id="UP001595755"/>
    </source>
</evidence>
<dbReference type="RefSeq" id="WP_204606137.1">
    <property type="nucleotide sequence ID" value="NZ_JBHSED010000020.1"/>
</dbReference>